<sequence length="153" mass="17638">MKLNELEQCLHCNPEGFFGNLRDILWKMGPILVHAALLDRSRGLVKPNAQALFRSETQQTRHLPGISRASLTWQYESKQTDDIAHVNEISLIEEYIYVATVNFTPILHQLAGQGLCRLHSMFIFAIPCLNERHCNYVISPIFNKMPNQQLLFF</sequence>
<name>A0ACC0VM54_9STRA</name>
<accession>A0ACC0VM54</accession>
<dbReference type="EMBL" id="CM047587">
    <property type="protein sequence ID" value="KAI9907025.1"/>
    <property type="molecule type" value="Genomic_DNA"/>
</dbReference>
<reference evidence="1 2" key="1">
    <citation type="journal article" date="2022" name="bioRxiv">
        <title>The genome of the oomycete Peronosclerospora sorghi, a cosmopolitan pathogen of maize and sorghum, is inflated with dispersed pseudogenes.</title>
        <authorList>
            <person name="Fletcher K."/>
            <person name="Martin F."/>
            <person name="Isakeit T."/>
            <person name="Cavanaugh K."/>
            <person name="Magill C."/>
            <person name="Michelmore R."/>
        </authorList>
    </citation>
    <scope>NUCLEOTIDE SEQUENCE [LARGE SCALE GENOMIC DNA]</scope>
    <source>
        <strain evidence="1">P6</strain>
    </source>
</reference>
<organism evidence="1 2">
    <name type="scientific">Peronosclerospora sorghi</name>
    <dbReference type="NCBI Taxonomy" id="230839"/>
    <lineage>
        <taxon>Eukaryota</taxon>
        <taxon>Sar</taxon>
        <taxon>Stramenopiles</taxon>
        <taxon>Oomycota</taxon>
        <taxon>Peronosporomycetes</taxon>
        <taxon>Peronosporales</taxon>
        <taxon>Peronosporaceae</taxon>
        <taxon>Peronosclerospora</taxon>
    </lineage>
</organism>
<evidence type="ECO:0000313" key="2">
    <source>
        <dbReference type="Proteomes" id="UP001163321"/>
    </source>
</evidence>
<protein>
    <submittedName>
        <fullName evidence="1">Uncharacterized protein</fullName>
    </submittedName>
</protein>
<comment type="caution">
    <text evidence="1">The sequence shown here is derived from an EMBL/GenBank/DDBJ whole genome shotgun (WGS) entry which is preliminary data.</text>
</comment>
<proteinExistence type="predicted"/>
<evidence type="ECO:0000313" key="1">
    <source>
        <dbReference type="EMBL" id="KAI9907025.1"/>
    </source>
</evidence>
<dbReference type="Proteomes" id="UP001163321">
    <property type="component" value="Chromosome 8"/>
</dbReference>
<keyword evidence="2" id="KW-1185">Reference proteome</keyword>
<gene>
    <name evidence="1" type="ORF">PsorP6_003600</name>
</gene>